<dbReference type="RefSeq" id="WP_131030690.1">
    <property type="nucleotide sequence ID" value="NZ_SIXF01000013.1"/>
</dbReference>
<feature type="transmembrane region" description="Helical" evidence="5">
    <location>
        <begin position="109"/>
        <end position="131"/>
    </location>
</feature>
<dbReference type="Pfam" id="PF01943">
    <property type="entry name" value="Polysacc_synt"/>
    <property type="match status" value="1"/>
</dbReference>
<dbReference type="CDD" id="cd13128">
    <property type="entry name" value="MATE_Wzx_like"/>
    <property type="match status" value="1"/>
</dbReference>
<gene>
    <name evidence="6" type="ORF">EYS08_14335</name>
</gene>
<protein>
    <submittedName>
        <fullName evidence="6">Flippase</fullName>
    </submittedName>
</protein>
<dbReference type="AlphaFoldDB" id="A0A4Q9HB96"/>
<evidence type="ECO:0000256" key="2">
    <source>
        <dbReference type="ARBA" id="ARBA00022692"/>
    </source>
</evidence>
<keyword evidence="7" id="KW-1185">Reference proteome</keyword>
<organism evidence="6 7">
    <name type="scientific">Pedobacter kyonggii</name>
    <dbReference type="NCBI Taxonomy" id="1926871"/>
    <lineage>
        <taxon>Bacteria</taxon>
        <taxon>Pseudomonadati</taxon>
        <taxon>Bacteroidota</taxon>
        <taxon>Sphingobacteriia</taxon>
        <taxon>Sphingobacteriales</taxon>
        <taxon>Sphingobacteriaceae</taxon>
        <taxon>Pedobacter</taxon>
    </lineage>
</organism>
<dbReference type="PANTHER" id="PTHR43424">
    <property type="entry name" value="LOCUS PUTATIVE PROTEIN 1-RELATED"/>
    <property type="match status" value="1"/>
</dbReference>
<evidence type="ECO:0000256" key="1">
    <source>
        <dbReference type="ARBA" id="ARBA00004141"/>
    </source>
</evidence>
<evidence type="ECO:0000256" key="4">
    <source>
        <dbReference type="ARBA" id="ARBA00023136"/>
    </source>
</evidence>
<feature type="transmembrane region" description="Helical" evidence="5">
    <location>
        <begin position="76"/>
        <end position="103"/>
    </location>
</feature>
<accession>A0A4Q9HB96</accession>
<dbReference type="InterPro" id="IPR002797">
    <property type="entry name" value="Polysacc_synth"/>
</dbReference>
<evidence type="ECO:0000313" key="7">
    <source>
        <dbReference type="Proteomes" id="UP000291819"/>
    </source>
</evidence>
<keyword evidence="3 5" id="KW-1133">Transmembrane helix</keyword>
<reference evidence="6 7" key="1">
    <citation type="submission" date="2019-02" db="EMBL/GenBank/DDBJ databases">
        <title>Pedobacter kyonggii whole genome sequence analysis.</title>
        <authorList>
            <person name="Dahal R.H."/>
        </authorList>
    </citation>
    <scope>NUCLEOTIDE SEQUENCE [LARGE SCALE GENOMIC DNA]</scope>
    <source>
        <strain evidence="6 7">K-4-11-1</strain>
    </source>
</reference>
<feature type="transmembrane region" description="Helical" evidence="5">
    <location>
        <begin position="254"/>
        <end position="272"/>
    </location>
</feature>
<comment type="caution">
    <text evidence="6">The sequence shown here is derived from an EMBL/GenBank/DDBJ whole genome shotgun (WGS) entry which is preliminary data.</text>
</comment>
<dbReference type="Proteomes" id="UP000291819">
    <property type="component" value="Unassembled WGS sequence"/>
</dbReference>
<comment type="subcellular location">
    <subcellularLocation>
        <location evidence="1">Membrane</location>
        <topology evidence="1">Multi-pass membrane protein</topology>
    </subcellularLocation>
</comment>
<keyword evidence="4 5" id="KW-0472">Membrane</keyword>
<dbReference type="GO" id="GO:0016020">
    <property type="term" value="C:membrane"/>
    <property type="evidence" value="ECO:0007669"/>
    <property type="project" value="UniProtKB-SubCell"/>
</dbReference>
<name>A0A4Q9HB96_9SPHI</name>
<dbReference type="OrthoDB" id="9815702at2"/>
<proteinExistence type="predicted"/>
<feature type="transmembrane region" description="Helical" evidence="5">
    <location>
        <begin position="143"/>
        <end position="163"/>
    </location>
</feature>
<feature type="transmembrane region" description="Helical" evidence="5">
    <location>
        <begin position="355"/>
        <end position="375"/>
    </location>
</feature>
<feature type="transmembrane region" description="Helical" evidence="5">
    <location>
        <begin position="12"/>
        <end position="34"/>
    </location>
</feature>
<feature type="transmembrane region" description="Helical" evidence="5">
    <location>
        <begin position="322"/>
        <end position="348"/>
    </location>
</feature>
<evidence type="ECO:0000313" key="6">
    <source>
        <dbReference type="EMBL" id="TBO41409.1"/>
    </source>
</evidence>
<dbReference type="EMBL" id="SIXF01000013">
    <property type="protein sequence ID" value="TBO41409.1"/>
    <property type="molecule type" value="Genomic_DNA"/>
</dbReference>
<keyword evidence="2 5" id="KW-0812">Transmembrane</keyword>
<feature type="transmembrane region" description="Helical" evidence="5">
    <location>
        <begin position="40"/>
        <end position="64"/>
    </location>
</feature>
<feature type="transmembrane region" description="Helical" evidence="5">
    <location>
        <begin position="169"/>
        <end position="192"/>
    </location>
</feature>
<feature type="transmembrane region" description="Helical" evidence="5">
    <location>
        <begin position="213"/>
        <end position="234"/>
    </location>
</feature>
<dbReference type="InterPro" id="IPR052556">
    <property type="entry name" value="PolySynth_Transporter"/>
</dbReference>
<evidence type="ECO:0000256" key="5">
    <source>
        <dbReference type="SAM" id="Phobius"/>
    </source>
</evidence>
<sequence length="449" mass="50384">MYKLFENSGWLLIDKLSKLFPGIIIMALIGRHLGPEEFGIWNYALALTTIIGSVAILGMDRLAVKEIINNEQGQGTIVATVILMRIIASIICMAVSIGIVLFAQKHQQLYLYCTIFSALIIILQSFDVLDYFYQAKNKVKRVIIPKVTVFITFCVVKLIVILLGGTLIAFLWASVIELLITYLIIIMVFGYHNATDFTPRVDWSLARTLLVQSWPLILSNLVVVLFMKIDLVLLDVLSNPAELGRYVGAARISELWYAIPTVISVAILPGLIQKKKISQNTYLVTLEKWLRLSFWLSAAIAILVTLTAHLIIPFLYGDSYRAASWMLMIHVWAGIPVFLCIVLVQYLFVEGEYKIYLYANLYGLIANVAINFFLIPAYGGIGAAIATVAAYFTVYGVLLLLDKSGQGYRLTKKMFNPVLALSDIKQLHNSLRIFTGKLFTKNVMPNEQH</sequence>
<dbReference type="PANTHER" id="PTHR43424:SF1">
    <property type="entry name" value="LOCUS PUTATIVE PROTEIN 1-RELATED"/>
    <property type="match status" value="1"/>
</dbReference>
<feature type="transmembrane region" description="Helical" evidence="5">
    <location>
        <begin position="292"/>
        <end position="316"/>
    </location>
</feature>
<evidence type="ECO:0000256" key="3">
    <source>
        <dbReference type="ARBA" id="ARBA00022989"/>
    </source>
</evidence>
<feature type="transmembrane region" description="Helical" evidence="5">
    <location>
        <begin position="381"/>
        <end position="401"/>
    </location>
</feature>